<proteinExistence type="inferred from homology"/>
<comment type="similarity">
    <text evidence="1">Belongs to the BioY family.</text>
</comment>
<feature type="transmembrane region" description="Helical" evidence="2">
    <location>
        <begin position="101"/>
        <end position="124"/>
    </location>
</feature>
<sequence>MIRQLPKVALLGALSFVSGYLSLSMGPVPLTLQTLIVLLSGIILSPREAAWSQVIHILLKFLTMGVGIVILPSFGFLLSFPLIASLLSWYYRRHREQSKALVSGIIAVSLLSYVIGLSYMWLILVKIQGQTFTIGQLIQMGMLVFIPGDVVKGIVAYRITKRIKIK</sequence>
<name>A0ABT5X204_9ENTE</name>
<evidence type="ECO:0000313" key="4">
    <source>
        <dbReference type="Proteomes" id="UP001147148"/>
    </source>
</evidence>
<organism evidence="3 4">
    <name type="scientific">Vagococcus proximus</name>
    <dbReference type="NCBI Taxonomy" id="2991417"/>
    <lineage>
        <taxon>Bacteria</taxon>
        <taxon>Bacillati</taxon>
        <taxon>Bacillota</taxon>
        <taxon>Bacilli</taxon>
        <taxon>Lactobacillales</taxon>
        <taxon>Enterococcaceae</taxon>
        <taxon>Vagococcus</taxon>
    </lineage>
</organism>
<evidence type="ECO:0000256" key="1">
    <source>
        <dbReference type="ARBA" id="ARBA00010692"/>
    </source>
</evidence>
<dbReference type="Pfam" id="PF02632">
    <property type="entry name" value="BioY"/>
    <property type="match status" value="1"/>
</dbReference>
<dbReference type="InterPro" id="IPR003784">
    <property type="entry name" value="BioY"/>
</dbReference>
<dbReference type="PANTHER" id="PTHR34295">
    <property type="entry name" value="BIOTIN TRANSPORTER BIOY"/>
    <property type="match status" value="1"/>
</dbReference>
<keyword evidence="2" id="KW-1133">Transmembrane helix</keyword>
<feature type="transmembrane region" description="Helical" evidence="2">
    <location>
        <begin position="61"/>
        <end position="89"/>
    </location>
</feature>
<feature type="transmembrane region" description="Helical" evidence="2">
    <location>
        <begin position="136"/>
        <end position="157"/>
    </location>
</feature>
<evidence type="ECO:0000313" key="3">
    <source>
        <dbReference type="EMBL" id="MDF0480029.1"/>
    </source>
</evidence>
<keyword evidence="2" id="KW-0812">Transmembrane</keyword>
<dbReference type="RefSeq" id="WP_275471615.1">
    <property type="nucleotide sequence ID" value="NZ_JAPDSH010000004.1"/>
</dbReference>
<dbReference type="Proteomes" id="UP001147148">
    <property type="component" value="Unassembled WGS sequence"/>
</dbReference>
<reference evidence="3" key="1">
    <citation type="submission" date="2022-10" db="EMBL/GenBank/DDBJ databases">
        <title>Vagococcus sp. isolated from poultry meat.</title>
        <authorList>
            <person name="Johansson P."/>
            <person name="Bjorkroth J."/>
        </authorList>
    </citation>
    <scope>NUCLEOTIDE SEQUENCE</scope>
    <source>
        <strain evidence="3">PNs007</strain>
    </source>
</reference>
<dbReference type="PANTHER" id="PTHR34295:SF1">
    <property type="entry name" value="BIOTIN TRANSPORTER BIOY"/>
    <property type="match status" value="1"/>
</dbReference>
<dbReference type="Gene3D" id="1.10.1760.20">
    <property type="match status" value="1"/>
</dbReference>
<keyword evidence="2" id="KW-0472">Membrane</keyword>
<keyword evidence="4" id="KW-1185">Reference proteome</keyword>
<gene>
    <name evidence="3" type="ORF">OL233_06950</name>
</gene>
<accession>A0ABT5X204</accession>
<comment type="caution">
    <text evidence="3">The sequence shown here is derived from an EMBL/GenBank/DDBJ whole genome shotgun (WGS) entry which is preliminary data.</text>
</comment>
<dbReference type="EMBL" id="JAPDSH010000004">
    <property type="protein sequence ID" value="MDF0480029.1"/>
    <property type="molecule type" value="Genomic_DNA"/>
</dbReference>
<evidence type="ECO:0000256" key="2">
    <source>
        <dbReference type="SAM" id="Phobius"/>
    </source>
</evidence>
<protein>
    <submittedName>
        <fullName evidence="3">Biotin transporter BioY</fullName>
    </submittedName>
</protein>